<comment type="similarity">
    <text evidence="7">In the C-terminal section; belongs to the Cu-Zn superoxide dismutase family.</text>
</comment>
<gene>
    <name evidence="11" type="ORF">NQ314_012966</name>
</gene>
<dbReference type="Pfam" id="PF00403">
    <property type="entry name" value="HMA"/>
    <property type="match status" value="1"/>
</dbReference>
<dbReference type="Pfam" id="PF00080">
    <property type="entry name" value="Sod_Cu"/>
    <property type="match status" value="1"/>
</dbReference>
<dbReference type="GO" id="GO:0005507">
    <property type="term" value="F:copper ion binding"/>
    <property type="evidence" value="ECO:0007669"/>
    <property type="project" value="InterPro"/>
</dbReference>
<proteinExistence type="inferred from homology"/>
<sequence>MSTTKIEFAVQMTCESCVDAVKKSVENVEGIKSVDVDLKTDSVVIDSNLSTLDLQKKLESTGRKVAVKGYAGSSAAVSILEAGDRSIQGVVRFVQVTPNVCIIDGTIDGLKAGPHQISIHECGDLSEGCNSVGNIYNSNNKSGRMYGNIDTVFAEKNGRAAFRLEDNVIKLSEVIGRSFVISDKTENNKNEKKTGLWYYC</sequence>
<dbReference type="PROSITE" id="PS50846">
    <property type="entry name" value="HMA_2"/>
    <property type="match status" value="1"/>
</dbReference>
<dbReference type="SUPFAM" id="SSF49329">
    <property type="entry name" value="Cu,Zn superoxide dismutase-like"/>
    <property type="match status" value="1"/>
</dbReference>
<evidence type="ECO:0000313" key="12">
    <source>
        <dbReference type="Proteomes" id="UP001162156"/>
    </source>
</evidence>
<keyword evidence="3" id="KW-0479">Metal-binding</keyword>
<keyword evidence="6" id="KW-0560">Oxidoreductase</keyword>
<dbReference type="AlphaFoldDB" id="A0AAV8X8J3"/>
<dbReference type="InterPro" id="IPR036423">
    <property type="entry name" value="SOD-like_Cu/Zn_dom_sf"/>
</dbReference>
<evidence type="ECO:0000256" key="1">
    <source>
        <dbReference type="ARBA" id="ARBA00001973"/>
    </source>
</evidence>
<protein>
    <recommendedName>
        <fullName evidence="2">superoxide dismutase</fullName>
        <ecNumber evidence="2">1.15.1.1</ecNumber>
    </recommendedName>
    <alternativeName>
        <fullName evidence="8">Superoxide dismutase copper chaperone</fullName>
    </alternativeName>
</protein>
<dbReference type="InterPro" id="IPR024134">
    <property type="entry name" value="SOD_Cu/Zn_/chaperone"/>
</dbReference>
<keyword evidence="5" id="KW-0049">Antioxidant</keyword>
<evidence type="ECO:0000256" key="4">
    <source>
        <dbReference type="ARBA" id="ARBA00022833"/>
    </source>
</evidence>
<evidence type="ECO:0000313" key="11">
    <source>
        <dbReference type="EMBL" id="KAJ8935148.1"/>
    </source>
</evidence>
<reference evidence="11" key="1">
    <citation type="journal article" date="2023" name="Insect Mol. Biol.">
        <title>Genome sequencing provides insights into the evolution of gene families encoding plant cell wall-degrading enzymes in longhorned beetles.</title>
        <authorList>
            <person name="Shin N.R."/>
            <person name="Okamura Y."/>
            <person name="Kirsch R."/>
            <person name="Pauchet Y."/>
        </authorList>
    </citation>
    <scope>NUCLEOTIDE SEQUENCE</scope>
    <source>
        <strain evidence="11">RBIC_L_NR</strain>
    </source>
</reference>
<dbReference type="InterPro" id="IPR036163">
    <property type="entry name" value="HMA_dom_sf"/>
</dbReference>
<dbReference type="EMBL" id="JANEYF010003618">
    <property type="protein sequence ID" value="KAJ8935148.1"/>
    <property type="molecule type" value="Genomic_DNA"/>
</dbReference>
<evidence type="ECO:0000256" key="2">
    <source>
        <dbReference type="ARBA" id="ARBA00012682"/>
    </source>
</evidence>
<dbReference type="PANTHER" id="PTHR10003">
    <property type="entry name" value="SUPEROXIDE DISMUTASE CU-ZN -RELATED"/>
    <property type="match status" value="1"/>
</dbReference>
<dbReference type="GO" id="GO:0004784">
    <property type="term" value="F:superoxide dismutase activity"/>
    <property type="evidence" value="ECO:0007669"/>
    <property type="project" value="UniProtKB-EC"/>
</dbReference>
<organism evidence="11 12">
    <name type="scientific">Rhamnusium bicolor</name>
    <dbReference type="NCBI Taxonomy" id="1586634"/>
    <lineage>
        <taxon>Eukaryota</taxon>
        <taxon>Metazoa</taxon>
        <taxon>Ecdysozoa</taxon>
        <taxon>Arthropoda</taxon>
        <taxon>Hexapoda</taxon>
        <taxon>Insecta</taxon>
        <taxon>Pterygota</taxon>
        <taxon>Neoptera</taxon>
        <taxon>Endopterygota</taxon>
        <taxon>Coleoptera</taxon>
        <taxon>Polyphaga</taxon>
        <taxon>Cucujiformia</taxon>
        <taxon>Chrysomeloidea</taxon>
        <taxon>Cerambycidae</taxon>
        <taxon>Lepturinae</taxon>
        <taxon>Rhagiini</taxon>
        <taxon>Rhamnusium</taxon>
    </lineage>
</organism>
<keyword evidence="12" id="KW-1185">Reference proteome</keyword>
<evidence type="ECO:0000256" key="6">
    <source>
        <dbReference type="ARBA" id="ARBA00023002"/>
    </source>
</evidence>
<evidence type="ECO:0000256" key="9">
    <source>
        <dbReference type="ARBA" id="ARBA00049204"/>
    </source>
</evidence>
<dbReference type="InterPro" id="IPR006121">
    <property type="entry name" value="HMA_dom"/>
</dbReference>
<dbReference type="SUPFAM" id="SSF55008">
    <property type="entry name" value="HMA, heavy metal-associated domain"/>
    <property type="match status" value="1"/>
</dbReference>
<comment type="catalytic activity">
    <reaction evidence="9">
        <text>2 superoxide + 2 H(+) = H2O2 + O2</text>
        <dbReference type="Rhea" id="RHEA:20696"/>
        <dbReference type="ChEBI" id="CHEBI:15378"/>
        <dbReference type="ChEBI" id="CHEBI:15379"/>
        <dbReference type="ChEBI" id="CHEBI:16240"/>
        <dbReference type="ChEBI" id="CHEBI:18421"/>
        <dbReference type="EC" id="1.15.1.1"/>
    </reaction>
</comment>
<dbReference type="EC" id="1.15.1.1" evidence="2"/>
<evidence type="ECO:0000259" key="10">
    <source>
        <dbReference type="PROSITE" id="PS50846"/>
    </source>
</evidence>
<evidence type="ECO:0000256" key="7">
    <source>
        <dbReference type="ARBA" id="ARBA00025798"/>
    </source>
</evidence>
<feature type="domain" description="HMA" evidence="10">
    <location>
        <begin position="3"/>
        <end position="66"/>
    </location>
</feature>
<keyword evidence="4" id="KW-0862">Zinc</keyword>
<comment type="caution">
    <text evidence="11">The sequence shown here is derived from an EMBL/GenBank/DDBJ whole genome shotgun (WGS) entry which is preliminary data.</text>
</comment>
<dbReference type="Proteomes" id="UP001162156">
    <property type="component" value="Unassembled WGS sequence"/>
</dbReference>
<accession>A0AAV8X8J3</accession>
<evidence type="ECO:0000256" key="3">
    <source>
        <dbReference type="ARBA" id="ARBA00022723"/>
    </source>
</evidence>
<dbReference type="InterPro" id="IPR001424">
    <property type="entry name" value="SOD_Cu_Zn_dom"/>
</dbReference>
<evidence type="ECO:0000256" key="5">
    <source>
        <dbReference type="ARBA" id="ARBA00022862"/>
    </source>
</evidence>
<evidence type="ECO:0000256" key="8">
    <source>
        <dbReference type="ARBA" id="ARBA00032899"/>
    </source>
</evidence>
<dbReference type="Gene3D" id="3.30.70.100">
    <property type="match status" value="1"/>
</dbReference>
<name>A0AAV8X8J3_9CUCU</name>
<dbReference type="Gene3D" id="2.60.40.200">
    <property type="entry name" value="Superoxide dismutase, copper/zinc binding domain"/>
    <property type="match status" value="1"/>
</dbReference>
<dbReference type="CDD" id="cd00371">
    <property type="entry name" value="HMA"/>
    <property type="match status" value="1"/>
</dbReference>
<comment type="cofactor">
    <cofactor evidence="1">
        <name>Cu(2+)</name>
        <dbReference type="ChEBI" id="CHEBI:29036"/>
    </cofactor>
</comment>